<dbReference type="Gene3D" id="3.90.226.10">
    <property type="entry name" value="2-enoyl-CoA Hydratase, Chain A, domain 1"/>
    <property type="match status" value="1"/>
</dbReference>
<organism evidence="2">
    <name type="scientific">Lygus hesperus</name>
    <name type="common">Western plant bug</name>
    <dbReference type="NCBI Taxonomy" id="30085"/>
    <lineage>
        <taxon>Eukaryota</taxon>
        <taxon>Metazoa</taxon>
        <taxon>Ecdysozoa</taxon>
        <taxon>Arthropoda</taxon>
        <taxon>Hexapoda</taxon>
        <taxon>Insecta</taxon>
        <taxon>Pterygota</taxon>
        <taxon>Neoptera</taxon>
        <taxon>Paraneoptera</taxon>
        <taxon>Hemiptera</taxon>
        <taxon>Heteroptera</taxon>
        <taxon>Panheteroptera</taxon>
        <taxon>Cimicomorpha</taxon>
        <taxon>Miridae</taxon>
        <taxon>Mirini</taxon>
        <taxon>Lygus</taxon>
    </lineage>
</organism>
<accession>A0A146LQ55</accession>
<evidence type="ECO:0000313" key="2">
    <source>
        <dbReference type="EMBL" id="JAQ10004.1"/>
    </source>
</evidence>
<dbReference type="PANTHER" id="PTHR43802">
    <property type="entry name" value="ENOYL-COA HYDRATASE"/>
    <property type="match status" value="1"/>
</dbReference>
<dbReference type="InterPro" id="IPR029045">
    <property type="entry name" value="ClpP/crotonase-like_dom_sf"/>
</dbReference>
<dbReference type="AlphaFoldDB" id="A0A146LQ55"/>
<protein>
    <submittedName>
        <fullName evidence="2">Putative enoyl-CoA hydratase</fullName>
    </submittedName>
</protein>
<sequence>MIINNSIRCYRRAIRDSPPLSKLFKTISSRSLATEVTIKYQGPVACIGINRPHMKNCLTPHIAAKLKEEIEFLENNDNASVGVLYGERGTFSYGIHPNDLQTNSNIYEEILNTGLFDKFPRKPIVAAVSGYAIGLAFDLALWCDFRVTEDTAVLASYARNSGIPSNHRLIKRLVSCVGSHRALDWLLSGRPVKAKEGLEAGAITRIVACGTGTELFQSGFHLR</sequence>
<comment type="similarity">
    <text evidence="1">Belongs to the enoyl-CoA hydratase/isomerase family.</text>
</comment>
<proteinExistence type="inferred from homology"/>
<name>A0A146LQ55_LYGHE</name>
<dbReference type="PANTHER" id="PTHR43802:SF1">
    <property type="entry name" value="IP11341P-RELATED"/>
    <property type="match status" value="1"/>
</dbReference>
<dbReference type="Pfam" id="PF00378">
    <property type="entry name" value="ECH_1"/>
    <property type="match status" value="1"/>
</dbReference>
<evidence type="ECO:0000256" key="1">
    <source>
        <dbReference type="ARBA" id="ARBA00005254"/>
    </source>
</evidence>
<dbReference type="SUPFAM" id="SSF52096">
    <property type="entry name" value="ClpP/crotonase"/>
    <property type="match status" value="1"/>
</dbReference>
<reference evidence="2" key="1">
    <citation type="journal article" date="2016" name="Gigascience">
        <title>De novo construction of an expanded transcriptome assembly for the western tarnished plant bug, Lygus hesperus.</title>
        <authorList>
            <person name="Tassone E.E."/>
            <person name="Geib S.M."/>
            <person name="Hall B."/>
            <person name="Fabrick J.A."/>
            <person name="Brent C.S."/>
            <person name="Hull J.J."/>
        </authorList>
    </citation>
    <scope>NUCLEOTIDE SEQUENCE</scope>
</reference>
<gene>
    <name evidence="2" type="primary">fadB1_1</name>
    <name evidence="2" type="ORF">g.45968</name>
</gene>
<dbReference type="InterPro" id="IPR001753">
    <property type="entry name" value="Enoyl-CoA_hydra/iso"/>
</dbReference>
<dbReference type="EMBL" id="GDHC01008625">
    <property type="protein sequence ID" value="JAQ10004.1"/>
    <property type="molecule type" value="Transcribed_RNA"/>
</dbReference>
<dbReference type="CDD" id="cd06558">
    <property type="entry name" value="crotonase-like"/>
    <property type="match status" value="1"/>
</dbReference>